<dbReference type="InterPro" id="IPR051915">
    <property type="entry name" value="Cellulose_Degrad_GH3"/>
</dbReference>
<dbReference type="GO" id="GO:0008422">
    <property type="term" value="F:beta-glucosidase activity"/>
    <property type="evidence" value="ECO:0007669"/>
    <property type="project" value="UniProtKB-EC"/>
</dbReference>
<dbReference type="PANTHER" id="PTHR30620:SF16">
    <property type="entry name" value="LYSOSOMAL BETA GLUCOSIDASE"/>
    <property type="match status" value="1"/>
</dbReference>
<feature type="domain" description="Glycoside hydrolase family 3 C-terminal" evidence="11">
    <location>
        <begin position="495"/>
        <end position="598"/>
    </location>
</feature>
<dbReference type="STRING" id="416450.A0A1V6PXN0"/>
<dbReference type="AlphaFoldDB" id="A0A1V6PXN0"/>
<keyword evidence="13" id="KW-1185">Reference proteome</keyword>
<evidence type="ECO:0000313" key="12">
    <source>
        <dbReference type="EMBL" id="OQD81731.1"/>
    </source>
</evidence>
<protein>
    <recommendedName>
        <fullName evidence="3">beta-glucosidase</fullName>
        <ecNumber evidence="3">3.2.1.21</ecNumber>
    </recommendedName>
</protein>
<dbReference type="PRINTS" id="PR00133">
    <property type="entry name" value="GLHYDRLASE3"/>
</dbReference>
<dbReference type="Pfam" id="PF01915">
    <property type="entry name" value="Glyco_hydro_3_C"/>
    <property type="match status" value="1"/>
</dbReference>
<name>A0A1V6PXN0_9EURO</name>
<dbReference type="Gene3D" id="3.20.20.300">
    <property type="entry name" value="Glycoside hydrolase, family 3, N-terminal domain"/>
    <property type="match status" value="1"/>
</dbReference>
<keyword evidence="7" id="KW-0119">Carbohydrate metabolism</keyword>
<evidence type="ECO:0000259" key="11">
    <source>
        <dbReference type="Pfam" id="PF01915"/>
    </source>
</evidence>
<reference evidence="13" key="1">
    <citation type="journal article" date="2017" name="Nat. Microbiol.">
        <title>Global analysis of biosynthetic gene clusters reveals vast potential of secondary metabolite production in Penicillium species.</title>
        <authorList>
            <person name="Nielsen J.C."/>
            <person name="Grijseels S."/>
            <person name="Prigent S."/>
            <person name="Ji B."/>
            <person name="Dainat J."/>
            <person name="Nielsen K.F."/>
            <person name="Frisvad J.C."/>
            <person name="Workman M."/>
            <person name="Nielsen J."/>
        </authorList>
    </citation>
    <scope>NUCLEOTIDE SEQUENCE [LARGE SCALE GENOMIC DNA]</scope>
    <source>
        <strain evidence="13">IBT 31811</strain>
    </source>
</reference>
<dbReference type="OrthoDB" id="416222at2759"/>
<keyword evidence="9" id="KW-0624">Polysaccharide degradation</keyword>
<evidence type="ECO:0000256" key="8">
    <source>
        <dbReference type="ARBA" id="ARBA00023295"/>
    </source>
</evidence>
<keyword evidence="5" id="KW-0378">Hydrolase</keyword>
<proteinExistence type="inferred from homology"/>
<dbReference type="InterPro" id="IPR036881">
    <property type="entry name" value="Glyco_hydro_3_C_sf"/>
</dbReference>
<feature type="domain" description="Glycoside hydrolase family 3 N-terminal" evidence="10">
    <location>
        <begin position="63"/>
        <end position="385"/>
    </location>
</feature>
<comment type="catalytic activity">
    <reaction evidence="1">
        <text>Hydrolysis of terminal, non-reducing beta-D-glucosyl residues with release of beta-D-glucose.</text>
        <dbReference type="EC" id="3.2.1.21"/>
    </reaction>
</comment>
<dbReference type="Pfam" id="PF00933">
    <property type="entry name" value="Glyco_hydro_3"/>
    <property type="match status" value="1"/>
</dbReference>
<sequence>MGSSTTKAAQPLYRDSSKSIDERVADLLSRMTLAEKAGQLFHNMLLPGPGGSLAPAHLMLGMEDTKQLLSEKFMTHFNLFGPVEDPTHIAKWQNALQEHALKQTRLGIPVTISTDPRNHFTHHIGTAFKAGSLSLWPEPLGFAALRDADLVERFADIARQEYIALGLRVSLHPQVDLSTEYRWARICATFGEDADVSGELVQAYIRGFQGGKDITSSSVSTMTKHFPGGGPQMDGEDPHFAYGREQVYPGENFEYHLKPFRKAIEAGTRYMMPYYGMPIGTQWEEVGFAFNKAVMTGLLREKLGFDGIICTDWGLITDTAILGQDMPARAWGCEGLTEIERVKKILDAGCDQFGGESRTDLIIRLVEENLIPESRIDQSVSRILREKFLLGLFENPFVDIEKAGKIVGQSKWKEEGEQAQRRAFTLLKNSKSILPLQKEDNNGKKVYVEGISQEIVHDWGFELTSVEDAEIAFLRLQCPYEHRTGAFESFFHAGSLAFSAEEQARQAKIFSQVPTCIVDVYLDRPAVIPEIADQATALLVNYGSSESAFFDVIFGNTHPEGKLPFDLPSSMKAVEKSKEDLPFDTELPVFKYGHGLKY</sequence>
<accession>A0A1V6PXN0</accession>
<evidence type="ECO:0000256" key="5">
    <source>
        <dbReference type="ARBA" id="ARBA00022801"/>
    </source>
</evidence>
<organism evidence="12 13">
    <name type="scientific">Penicillium antarcticum</name>
    <dbReference type="NCBI Taxonomy" id="416450"/>
    <lineage>
        <taxon>Eukaryota</taxon>
        <taxon>Fungi</taxon>
        <taxon>Dikarya</taxon>
        <taxon>Ascomycota</taxon>
        <taxon>Pezizomycotina</taxon>
        <taxon>Eurotiomycetes</taxon>
        <taxon>Eurotiomycetidae</taxon>
        <taxon>Eurotiales</taxon>
        <taxon>Aspergillaceae</taxon>
        <taxon>Penicillium</taxon>
    </lineage>
</organism>
<comment type="caution">
    <text evidence="12">The sequence shown here is derived from an EMBL/GenBank/DDBJ whole genome shotgun (WGS) entry which is preliminary data.</text>
</comment>
<evidence type="ECO:0000256" key="1">
    <source>
        <dbReference type="ARBA" id="ARBA00000448"/>
    </source>
</evidence>
<keyword evidence="6" id="KW-0325">Glycoprotein</keyword>
<dbReference type="EC" id="3.2.1.21" evidence="3"/>
<gene>
    <name evidence="12" type="ORF">PENANT_c025G08966</name>
</gene>
<evidence type="ECO:0000259" key="10">
    <source>
        <dbReference type="Pfam" id="PF00933"/>
    </source>
</evidence>
<dbReference type="EMBL" id="MDYN01000025">
    <property type="protein sequence ID" value="OQD81731.1"/>
    <property type="molecule type" value="Genomic_DNA"/>
</dbReference>
<evidence type="ECO:0000256" key="7">
    <source>
        <dbReference type="ARBA" id="ARBA00023277"/>
    </source>
</evidence>
<dbReference type="InterPro" id="IPR036962">
    <property type="entry name" value="Glyco_hydro_3_N_sf"/>
</dbReference>
<evidence type="ECO:0000313" key="13">
    <source>
        <dbReference type="Proteomes" id="UP000191672"/>
    </source>
</evidence>
<dbReference type="GO" id="GO:0009251">
    <property type="term" value="P:glucan catabolic process"/>
    <property type="evidence" value="ECO:0007669"/>
    <property type="project" value="TreeGrafter"/>
</dbReference>
<evidence type="ECO:0000256" key="6">
    <source>
        <dbReference type="ARBA" id="ARBA00023180"/>
    </source>
</evidence>
<evidence type="ECO:0000256" key="9">
    <source>
        <dbReference type="ARBA" id="ARBA00023326"/>
    </source>
</evidence>
<dbReference type="InterPro" id="IPR001764">
    <property type="entry name" value="Glyco_hydro_3_N"/>
</dbReference>
<evidence type="ECO:0000256" key="3">
    <source>
        <dbReference type="ARBA" id="ARBA00012744"/>
    </source>
</evidence>
<keyword evidence="8" id="KW-0326">Glycosidase</keyword>
<dbReference type="SUPFAM" id="SSF51445">
    <property type="entry name" value="(Trans)glycosidases"/>
    <property type="match status" value="1"/>
</dbReference>
<dbReference type="InterPro" id="IPR002772">
    <property type="entry name" value="Glyco_hydro_3_C"/>
</dbReference>
<dbReference type="PANTHER" id="PTHR30620">
    <property type="entry name" value="PERIPLASMIC BETA-GLUCOSIDASE-RELATED"/>
    <property type="match status" value="1"/>
</dbReference>
<dbReference type="SUPFAM" id="SSF52279">
    <property type="entry name" value="Beta-D-glucan exohydrolase, C-terminal domain"/>
    <property type="match status" value="1"/>
</dbReference>
<evidence type="ECO:0000256" key="2">
    <source>
        <dbReference type="ARBA" id="ARBA00005336"/>
    </source>
</evidence>
<comment type="similarity">
    <text evidence="2">Belongs to the glycosyl hydrolase 3 family.</text>
</comment>
<dbReference type="InterPro" id="IPR017853">
    <property type="entry name" value="GH"/>
</dbReference>
<dbReference type="Proteomes" id="UP000191672">
    <property type="component" value="Unassembled WGS sequence"/>
</dbReference>
<dbReference type="Gene3D" id="3.40.50.1700">
    <property type="entry name" value="Glycoside hydrolase family 3 C-terminal domain"/>
    <property type="match status" value="1"/>
</dbReference>
<keyword evidence="4" id="KW-0732">Signal</keyword>
<evidence type="ECO:0000256" key="4">
    <source>
        <dbReference type="ARBA" id="ARBA00022729"/>
    </source>
</evidence>